<evidence type="ECO:0000259" key="3">
    <source>
        <dbReference type="Pfam" id="PF14361"/>
    </source>
</evidence>
<feature type="domain" description="CdaR GGDEF-like" evidence="4">
    <location>
        <begin position="178"/>
        <end position="293"/>
    </location>
</feature>
<reference evidence="5 6" key="2">
    <citation type="submission" date="2023-10" db="EMBL/GenBank/DDBJ databases">
        <authorList>
            <person name="Han X.F."/>
        </authorList>
    </citation>
    <scope>NUCLEOTIDE SEQUENCE [LARGE SCALE GENOMIC DNA]</scope>
    <source>
        <strain evidence="5 6">KCTC 39840</strain>
    </source>
</reference>
<evidence type="ECO:0000259" key="2">
    <source>
        <dbReference type="Pfam" id="PF13556"/>
    </source>
</evidence>
<dbReference type="Gene3D" id="1.10.10.2840">
    <property type="entry name" value="PucR C-terminal helix-turn-helix domain"/>
    <property type="match status" value="1"/>
</dbReference>
<comment type="caution">
    <text evidence="5">The sequence shown here is derived from an EMBL/GenBank/DDBJ whole genome shotgun (WGS) entry which is preliminary data.</text>
</comment>
<dbReference type="RefSeq" id="WP_318599932.1">
    <property type="nucleotide sequence ID" value="NZ_JAWSTH010000089.1"/>
</dbReference>
<dbReference type="InterPro" id="IPR051448">
    <property type="entry name" value="CdaR-like_regulators"/>
</dbReference>
<dbReference type="EMBL" id="JAWSTH010000089">
    <property type="protein sequence ID" value="MDW5597468.1"/>
    <property type="molecule type" value="Genomic_DNA"/>
</dbReference>
<accession>A0ABU4HVW5</accession>
<evidence type="ECO:0000259" key="4">
    <source>
        <dbReference type="Pfam" id="PF17853"/>
    </source>
</evidence>
<keyword evidence="6" id="KW-1185">Reference proteome</keyword>
<dbReference type="Pfam" id="PF14361">
    <property type="entry name" value="RsbRD_N"/>
    <property type="match status" value="1"/>
</dbReference>
<dbReference type="Proteomes" id="UP001284601">
    <property type="component" value="Unassembled WGS sequence"/>
</dbReference>
<name>A0ABU4HVW5_9ACTN</name>
<proteinExistence type="inferred from homology"/>
<dbReference type="Pfam" id="PF13556">
    <property type="entry name" value="HTH_30"/>
    <property type="match status" value="1"/>
</dbReference>
<dbReference type="InterPro" id="IPR025751">
    <property type="entry name" value="RsbRD_N_dom"/>
</dbReference>
<feature type="domain" description="RsbT co-antagonist protein RsbRD N-terminal" evidence="3">
    <location>
        <begin position="24"/>
        <end position="164"/>
    </location>
</feature>
<sequence length="413" mass="44645">MARTETWRELAAELAEDGERVGLLAAAVTDRIVAALPLGADEELAEATRRSVADNIWLFASMASAGIPPERAAPRTLAEEFVRLLAHRGVGADTVAASYRLALNGFWDGWTELLRERVPPAELADALDASIRWMLTFVNTLSERVIAIHEQERRAWVRSGEAVRAATIRDLLDGVPTDLQLAESRLGYPLDRSHRCAVAWSDGQAGPNDERPDLGLLASALATRLRVRSVALTVDRETVAVWASGFDGTADREALADLDAVAARGVSLAVGRAHSGLDGFRWSYREAMHARRVALLERRPAGAVTPYERVALQALASADVEHARRFVAWQLGPLAGDDDASRALAETLRAYLLNESNLRAAAAQLGIHHNTVANRLRRAAELLGAPIAERSAELLAALALVDTTRYEATAGTS</sequence>
<comment type="similarity">
    <text evidence="1">Belongs to the CdaR family.</text>
</comment>
<organism evidence="5 6">
    <name type="scientific">Conexibacter stalactiti</name>
    <dbReference type="NCBI Taxonomy" id="1940611"/>
    <lineage>
        <taxon>Bacteria</taxon>
        <taxon>Bacillati</taxon>
        <taxon>Actinomycetota</taxon>
        <taxon>Thermoleophilia</taxon>
        <taxon>Solirubrobacterales</taxon>
        <taxon>Conexibacteraceae</taxon>
        <taxon>Conexibacter</taxon>
    </lineage>
</organism>
<dbReference type="Pfam" id="PF17853">
    <property type="entry name" value="GGDEF_2"/>
    <property type="match status" value="1"/>
</dbReference>
<dbReference type="InterPro" id="IPR025736">
    <property type="entry name" value="PucR_C-HTH_dom"/>
</dbReference>
<protein>
    <submittedName>
        <fullName evidence="5">Helix-turn-helix domain-containing protein</fullName>
    </submittedName>
</protein>
<feature type="domain" description="PucR C-terminal helix-turn-helix" evidence="2">
    <location>
        <begin position="344"/>
        <end position="399"/>
    </location>
</feature>
<gene>
    <name evidence="5" type="ORF">R7226_24175</name>
</gene>
<evidence type="ECO:0000313" key="5">
    <source>
        <dbReference type="EMBL" id="MDW5597468.1"/>
    </source>
</evidence>
<evidence type="ECO:0000256" key="1">
    <source>
        <dbReference type="ARBA" id="ARBA00006754"/>
    </source>
</evidence>
<evidence type="ECO:0000313" key="6">
    <source>
        <dbReference type="Proteomes" id="UP001284601"/>
    </source>
</evidence>
<reference evidence="6" key="1">
    <citation type="submission" date="2023-07" db="EMBL/GenBank/DDBJ databases">
        <title>Conexibacter stalactiti sp. nov., isolated from stalactites in a lava cave and emended description of the genus Conexibacter.</title>
        <authorList>
            <person name="Lee S.D."/>
        </authorList>
    </citation>
    <scope>NUCLEOTIDE SEQUENCE [LARGE SCALE GENOMIC DNA]</scope>
    <source>
        <strain evidence="6">KCTC 39840</strain>
    </source>
</reference>
<dbReference type="InterPro" id="IPR041522">
    <property type="entry name" value="CdaR_GGDEF"/>
</dbReference>
<dbReference type="PANTHER" id="PTHR33744">
    <property type="entry name" value="CARBOHYDRATE DIACID REGULATOR"/>
    <property type="match status" value="1"/>
</dbReference>
<dbReference type="InterPro" id="IPR042070">
    <property type="entry name" value="PucR_C-HTH_sf"/>
</dbReference>
<dbReference type="PANTHER" id="PTHR33744:SF1">
    <property type="entry name" value="DNA-BINDING TRANSCRIPTIONAL ACTIVATOR ADER"/>
    <property type="match status" value="1"/>
</dbReference>